<sequence length="269" mass="31317">MNMAGEMTGEWPRGPLAQKMGLIYPSQFSVVRLEHIITCRMKKRKSSGSSIGWLSLRPSRSLWVRWRACGWFTLWLLFGWFWFFFSVNFGCFYIVLTFMRISVGLLAGLLTRNQVFVGLRCFVSLLSSSWSILRSLGFLFLLLFLDNFWIVRFFQYIFVFWSFWFLGFLFGLLGGFLCILVLLGALIFSLLVGVLVFSFGFLLLLGCFKQIRLSLSIQKRHKPSKSCKSLNCLLLLPLLEYRSRNSSILFILVQCLSYYWNTCTVQFPV</sequence>
<evidence type="ECO:0000256" key="1">
    <source>
        <dbReference type="SAM" id="Phobius"/>
    </source>
</evidence>
<feature type="transmembrane region" description="Helical" evidence="1">
    <location>
        <begin position="64"/>
        <end position="85"/>
    </location>
</feature>
<keyword evidence="1" id="KW-0812">Transmembrane</keyword>
<evidence type="ECO:0008006" key="4">
    <source>
        <dbReference type="Google" id="ProtNLM"/>
    </source>
</evidence>
<keyword evidence="1" id="KW-1133">Transmembrane helix</keyword>
<dbReference type="VEuPathDB" id="FungiDB:PGUG_01751"/>
<dbReference type="Proteomes" id="UP000001997">
    <property type="component" value="Unassembled WGS sequence"/>
</dbReference>
<evidence type="ECO:0000313" key="2">
    <source>
        <dbReference type="EMBL" id="EDK37652.2"/>
    </source>
</evidence>
<keyword evidence="3" id="KW-1185">Reference proteome</keyword>
<feature type="transmembrane region" description="Helical" evidence="1">
    <location>
        <begin position="188"/>
        <end position="208"/>
    </location>
</feature>
<dbReference type="GeneID" id="5127882"/>
<name>A5DEQ0_PICGU</name>
<organism evidence="2 3">
    <name type="scientific">Meyerozyma guilliermondii (strain ATCC 6260 / CBS 566 / DSM 6381 / JCM 1539 / NBRC 10279 / NRRL Y-324)</name>
    <name type="common">Yeast</name>
    <name type="synonym">Candida guilliermondii</name>
    <dbReference type="NCBI Taxonomy" id="294746"/>
    <lineage>
        <taxon>Eukaryota</taxon>
        <taxon>Fungi</taxon>
        <taxon>Dikarya</taxon>
        <taxon>Ascomycota</taxon>
        <taxon>Saccharomycotina</taxon>
        <taxon>Pichiomycetes</taxon>
        <taxon>Debaryomycetaceae</taxon>
        <taxon>Meyerozyma</taxon>
    </lineage>
</organism>
<reference evidence="2 3" key="1">
    <citation type="journal article" date="2009" name="Nature">
        <title>Evolution of pathogenicity and sexual reproduction in eight Candida genomes.</title>
        <authorList>
            <person name="Butler G."/>
            <person name="Rasmussen M.D."/>
            <person name="Lin M.F."/>
            <person name="Santos M.A."/>
            <person name="Sakthikumar S."/>
            <person name="Munro C.A."/>
            <person name="Rheinbay E."/>
            <person name="Grabherr M."/>
            <person name="Forche A."/>
            <person name="Reedy J.L."/>
            <person name="Agrafioti I."/>
            <person name="Arnaud M.B."/>
            <person name="Bates S."/>
            <person name="Brown A.J."/>
            <person name="Brunke S."/>
            <person name="Costanzo M.C."/>
            <person name="Fitzpatrick D.A."/>
            <person name="de Groot P.W."/>
            <person name="Harris D."/>
            <person name="Hoyer L.L."/>
            <person name="Hube B."/>
            <person name="Klis F.M."/>
            <person name="Kodira C."/>
            <person name="Lennard N."/>
            <person name="Logue M.E."/>
            <person name="Martin R."/>
            <person name="Neiman A.M."/>
            <person name="Nikolaou E."/>
            <person name="Quail M.A."/>
            <person name="Quinn J."/>
            <person name="Santos M.C."/>
            <person name="Schmitzberger F.F."/>
            <person name="Sherlock G."/>
            <person name="Shah P."/>
            <person name="Silverstein K.A."/>
            <person name="Skrzypek M.S."/>
            <person name="Soll D."/>
            <person name="Staggs R."/>
            <person name="Stansfield I."/>
            <person name="Stumpf M.P."/>
            <person name="Sudbery P.E."/>
            <person name="Srikantha T."/>
            <person name="Zeng Q."/>
            <person name="Berman J."/>
            <person name="Berriman M."/>
            <person name="Heitman J."/>
            <person name="Gow N.A."/>
            <person name="Lorenz M.C."/>
            <person name="Birren B.W."/>
            <person name="Kellis M."/>
            <person name="Cuomo C.A."/>
        </authorList>
    </citation>
    <scope>NUCLEOTIDE SEQUENCE [LARGE SCALE GENOMIC DNA]</scope>
    <source>
        <strain evidence="3">ATCC 6260 / CBS 566 / DSM 6381 / JCM 1539 / NBRC 10279 / NRRL Y-324</strain>
    </source>
</reference>
<dbReference type="InParanoid" id="A5DEQ0"/>
<dbReference type="HOGENOM" id="CLU_1034831_0_0_1"/>
<proteinExistence type="predicted"/>
<protein>
    <recommendedName>
        <fullName evidence="4">Transmembrane protein</fullName>
    </recommendedName>
</protein>
<dbReference type="KEGG" id="pgu:PGUG_01751"/>
<dbReference type="AlphaFoldDB" id="A5DEQ0"/>
<feature type="transmembrane region" description="Helical" evidence="1">
    <location>
        <begin position="157"/>
        <end position="182"/>
    </location>
</feature>
<accession>A5DEQ0</accession>
<dbReference type="RefSeq" id="XP_001486079.2">
    <property type="nucleotide sequence ID" value="XM_001486029.1"/>
</dbReference>
<feature type="transmembrane region" description="Helical" evidence="1">
    <location>
        <begin position="122"/>
        <end position="145"/>
    </location>
</feature>
<evidence type="ECO:0000313" key="3">
    <source>
        <dbReference type="Proteomes" id="UP000001997"/>
    </source>
</evidence>
<gene>
    <name evidence="2" type="ORF">PGUG_01751</name>
</gene>
<dbReference type="EMBL" id="CH408156">
    <property type="protein sequence ID" value="EDK37652.2"/>
    <property type="molecule type" value="Genomic_DNA"/>
</dbReference>
<keyword evidence="1" id="KW-0472">Membrane</keyword>